<evidence type="ECO:0000313" key="2">
    <source>
        <dbReference type="Proteomes" id="UP001056778"/>
    </source>
</evidence>
<accession>A0ACB9SXJ1</accession>
<sequence>MDENFRRLHEYAAQDKYSEAKLYLEDLSSILQKELSESIIDNYILNIFDELYGLLNFIQKIVNKPVYKDLISGAITVCMDIIYMLVNNSQKKIEKYTPRIRDVCFKVLLTSNSTARVKGSALKVFLLIIEKTDYFPNEFISKEETFRKLYSYYESAKGEVLGNTIKIIGVMLKKYPCITDNPVVVYNSIMLKLKVNLRNETDAPAKYFGIYQCVKERMSMGDRKPAQKEGITLLHKHISLFERQVHADAEFWYSTLNKWLDSGGEYARVAFHTLNVLYSSLSKTLAVNTPENRIVCMKFWTKFIEDIFNSRLHGYQLRLAIRGFGHFVCTAKVFLTNVDLNSAIYDFINKIEQTYLIDFDSKLDDLDYLPEYIQSLSNIIQQISNITEYELGILQRATVLVIKLFPQLSRHHHNMVVIPTITAYYHVRQCRKSMATLYLLNTVREGVIYSCSHAVVSSDVEYYQNITTYRNYLPFWHNFINNPRESYSFLSVDSDISKIQKEIFDEFMATLLYLMEKLNLNTKIAEEFSTFSDPKLTLEAVKVNDFNIFVNVVDLYVEVLQSANKNLFKTWVQRFLNKMMVKSRIYPLVSGFYKLLAVGLKISNDLCYFDSDRLAREDVKLCYDTIKYSITNILSKVKLYKDDLKISCIKVILSTPVSIVSEMLINVAPVMVSLFTLGRSNLELAEIGLDALELWKTDIKQEDFDPFLREILPFLDSYLCSRSISEKFDSKETIVTKTKRPISRRKIVTISEGDLFKIQKRILTFIGGLSNDMCRSFVENSDIIGDNLFYSKNLHLKVKLMFPNNFHVDLYMEKFILRIVELALYCSERKLRVNACEVLHSLVLVFLGRTKEMSEIPKEDLHGVLKKLINALLFLGCDPDMTVQKILRPLMLQLMHWYSSKLMKLCSHTAIVVETVLDGVTQTADSAVRDFSCLCIKEFVDWSIKQSSKSGIARDPINIHIILRKIKFFSSHSDPSKRFAAALIFNNIYTILREETYIFQVYWIELLYCFVVNLSLIDEYDEYNCLAQVHTSLDHLQRGFVEKSPIFNKRDKDRRIPPNFDDCLLTDVACWLLKQTGSPNRHCREKCYTLFKNIAPLCEKGSLESFITYYQRIYGKNWMQELYLHNYSLQLDTKKFEGLFKWMSDFQCLLDAHIFFEQFAINALKENDIKIIHENFEAFYSSIYSYNTQKLSPMDKDYFNSLSTNIVKKYLRYALKTGVLKQHEHWILFMKMIFENNNLLAEEIHVQEVNDFLKIMKDNLLESFISSMKFYLKQNGLGDCDLNFIVPFKQRQLLKGLLIVKNSCLSEKIHVKHYVINDLGALFNKMIDNGIVVNLQNMVKEYCELKIELALKSGDIELLITYICNDTLVKVAQQRDETEFGRYIFDTFKSTIMNALLDNFDLFLKTLVIKINPNALYFVEEIVQSLLSKKKSFNEDLIKRIVNQILTNWVAFREFYDNMIEKKVKGLKLLENISYLLNDSTDANLQNTEEPCMWTLQIIDYLSSSTFDMLPHKRFEYLSSAITALPLFLKYGKQDSIQCISDRLTRIEENNFTNLSKDLLVVATVFVNKSFQAAISSKSKHLFNFASKLFILVQPKDDLNIDQICKVFMKNANADLQLQLLRLVYTFDYSKYSLDMNYKFAKEIMVNILRYTDYETFEVFYTENIPGILKLIQKKCTHSVESAQKSVAFILIRILFSRLNIQQDVDEVTCPITKSAYPDTTEPKQLVKQVMNITSQLLKDTVVIEDETFRNWDRICKCECYNALISAVCNMQREPVWYNLLFKREVKGCNYLWRNIIDERRDYTFSIDFEKMPKKKESLVAIRSTYRAKKKQNFADSLKYIESQNILNSTISEDIVKYDFSRTILRSQEIAANPSGEGDNRVEMQVDIDGDELNSHECMLMLCGLFQFLHDEKIYNLSSSGVPAFVDSIRKDLESEDTPRNVKLFLIKALENKQALFKPYAKGLFAPIMKAIVDGICGNNINYFVTDLIVMLVFWAEGMENIDANESASELAHFLIKNINTDRKDIMKYHVDLLKFFVEQWKQYITVPKDYLLIQLRTLAKSKTVLPIIYVCSIFLANDLPPWNDMKIFMTKLIDVLGHESRYVYRACAETIGTALAYSKKNESENTLVNFTKFLVKYFKHRNRKPDEKDLICLQAITKHYPEFGDSFFTSLIYEYSKYRGQYKMICLKMFLDRINALHENSDFPIIKLEPLISDDSNNMKVLGLEIIRKTLPVIYLSANSQARLVVKKEEFLRLLETISRFLTSENNVCRSVTYEIFMDIYHDNRFNSHDDIKNKCKDVLLQGLVDHNEEIEEKIKEFWAKILPVNTSEKFLFLLRYMYKTSIETSYLGYYVNFMLNELALRDEYKEAIFEYDLADCIFTDYQIKDNWRERHSTLAPLFAQSYRSQSADYDSSTSGSTIDSNVMMLRATNYSMEFEPTQRASLLEDEKQNMLDEDMDPRGDDDDEEEGEENPDDKLFKKPWPVKLRKKRFLAMNRDQLEDLLYHDNRIAKILYTILFESVTNKVTDNEENFIESTIEGVKNIFETSTLYDTNVIGALLDVALKYKSKFQFLPDVIAKVSFNSGLLWSGALLLEEYLIVGVDDYESDEGPAPKRSRGYSNSAEVDCWVKLADIYKELEEWDLVRAIFRYKMQSNEHVIQAIVEESQSNWRDAQDLYLAAIQDNPPTEALGFYYESCYKCFAELSDWDALAKSVKQSTSIDYYWNELWDEDWHQQKLLPWFMIAQLRNSLVSEEAKVSFVSDINSALSNTDKLLYIKQNFSEEIAFLYLLTGDFDKVNYFLTNNIELFLSNWSNLSPLFTSLKMKKLLKMQNSLEMYTFITKFNTFNTSNKNSILNDMCKSWLKVYNENLTSIVSIETKTIYRTRCLSVLQTKFESEDVKQRLNNVKFQLDMNLANTALGMKNFHVCRKYLTRHDWCSDEQTKDGVKYRMTRSGLLCFKASKLEFDGQVEHIVDAWQHLDQLISADCMDYTVVTENIDLYLSTNLHVYDVMQDLARVLSSNEKSIDDSDLKKQVNAITKMAPPYNSNSIGNYGFNTLQEALINAKDIVDKKDENNLKSIADGHYKLASFVSSYANRKKDLIVHVLNAMFYGSSEARYMFPCLLEIVDLGTVYKDTFLTEVTKIPEWMFIQWIPQLLANLDTQNITIIYPIVEKLAKMYPQAIMYPYRLSKQKYKFPDSIKSYGEQVISSLDKLLHDPLAEKFLTALSSVSLWYNVLSYHIKQLQRACDVSSDLFNERLNTLKVMCDENVDCKRRDSLKGQVFKEIIGHLKTKILPLAKDKFNAKSIKMKLEQHRNSLGELAKPKPKSGGSKTDSTKKLSYYSPWLENFSDNEINLNLEIPGQYKGDKIPLLKHHVKICGFSSEVSKFNSLRSPLKLTIIGSDAKEYPFLVKLGEDLRQDQRIEQIFGLMNNIFNANSVCREKRLNIRTYQVIPLTGILGLIECVANAVTYSEFLNNTVPDFHKTAEKAKLEYNKRYLNNNNQYLESLLKYTPEPAMNIYTSVVNILPRDLFHQAIRKLSVDSESFVALRNKFITSHAVNCIADWILGIGDRHLGNSMVCLKNGQTMDIDFGFAFGLSVQIIPYPEVVPIRLTPHFLELTQPLKQHGLIEETMVHVLRALRNNSTSLLSTMSVFIKEPSLEWMEFKLLENKVTGYNWNPQKKLDHARRKLNGASSVEIMVEELSDRTTSNKKYINEYISFVKRNRTHFTGNLSVEDQVACLIDHATDYNLLVRVFDGFEAWI</sequence>
<gene>
    <name evidence="1" type="ORF">MML48_6g00011787</name>
</gene>
<keyword evidence="2" id="KW-1185">Reference proteome</keyword>
<dbReference type="Proteomes" id="UP001056778">
    <property type="component" value="Chromosome 6"/>
</dbReference>
<protein>
    <submittedName>
        <fullName evidence="1">Ataxia telangiectasia mutated atm -related</fullName>
    </submittedName>
</protein>
<comment type="caution">
    <text evidence="1">The sequence shown here is derived from an EMBL/GenBank/DDBJ whole genome shotgun (WGS) entry which is preliminary data.</text>
</comment>
<dbReference type="EMBL" id="CM043020">
    <property type="protein sequence ID" value="KAI4459246.1"/>
    <property type="molecule type" value="Genomic_DNA"/>
</dbReference>
<name>A0ACB9SXJ1_HOLOL</name>
<proteinExistence type="predicted"/>
<organism evidence="1 2">
    <name type="scientific">Holotrichia oblita</name>
    <name type="common">Chafer beetle</name>
    <dbReference type="NCBI Taxonomy" id="644536"/>
    <lineage>
        <taxon>Eukaryota</taxon>
        <taxon>Metazoa</taxon>
        <taxon>Ecdysozoa</taxon>
        <taxon>Arthropoda</taxon>
        <taxon>Hexapoda</taxon>
        <taxon>Insecta</taxon>
        <taxon>Pterygota</taxon>
        <taxon>Neoptera</taxon>
        <taxon>Endopterygota</taxon>
        <taxon>Coleoptera</taxon>
        <taxon>Polyphaga</taxon>
        <taxon>Scarabaeiformia</taxon>
        <taxon>Scarabaeidae</taxon>
        <taxon>Melolonthinae</taxon>
        <taxon>Holotrichia</taxon>
    </lineage>
</organism>
<evidence type="ECO:0000313" key="1">
    <source>
        <dbReference type="EMBL" id="KAI4459246.1"/>
    </source>
</evidence>
<reference evidence="1" key="1">
    <citation type="submission" date="2022-04" db="EMBL/GenBank/DDBJ databases">
        <title>Chromosome-scale genome assembly of Holotrichia oblita Faldermann.</title>
        <authorList>
            <person name="Rongchong L."/>
        </authorList>
    </citation>
    <scope>NUCLEOTIDE SEQUENCE</scope>
    <source>
        <strain evidence="1">81SQS9</strain>
    </source>
</reference>